<accession>A0A2K9LMQ3</accession>
<dbReference type="Pfam" id="PF08239">
    <property type="entry name" value="SH3_3"/>
    <property type="match status" value="1"/>
</dbReference>
<dbReference type="EC" id="3.5.1.28" evidence="2"/>
<evidence type="ECO:0000256" key="3">
    <source>
        <dbReference type="ARBA" id="ARBA00022801"/>
    </source>
</evidence>
<dbReference type="GO" id="GO:0008745">
    <property type="term" value="F:N-acetylmuramoyl-L-alanine amidase activity"/>
    <property type="evidence" value="ECO:0007669"/>
    <property type="project" value="UniProtKB-EC"/>
</dbReference>
<dbReference type="GO" id="GO:0009253">
    <property type="term" value="P:peptidoglycan catabolic process"/>
    <property type="evidence" value="ECO:0007669"/>
    <property type="project" value="InterPro"/>
</dbReference>
<dbReference type="PANTHER" id="PTHR30417">
    <property type="entry name" value="N-ACETYLMURAMOYL-L-ALANINE AMIDASE AMID"/>
    <property type="match status" value="1"/>
</dbReference>
<dbReference type="GO" id="GO:0071555">
    <property type="term" value="P:cell wall organization"/>
    <property type="evidence" value="ECO:0007669"/>
    <property type="project" value="UniProtKB-KW"/>
</dbReference>
<dbReference type="PROSITE" id="PS51781">
    <property type="entry name" value="SH3B"/>
    <property type="match status" value="1"/>
</dbReference>
<evidence type="ECO:0000259" key="5">
    <source>
        <dbReference type="PROSITE" id="PS51781"/>
    </source>
</evidence>
<dbReference type="AlphaFoldDB" id="A0A2K9LMQ3"/>
<dbReference type="InterPro" id="IPR002502">
    <property type="entry name" value="Amidase_domain"/>
</dbReference>
<comment type="catalytic activity">
    <reaction evidence="1">
        <text>Hydrolyzes the link between N-acetylmuramoyl residues and L-amino acid residues in certain cell-wall glycopeptides.</text>
        <dbReference type="EC" id="3.5.1.28"/>
    </reaction>
</comment>
<evidence type="ECO:0000256" key="4">
    <source>
        <dbReference type="ARBA" id="ARBA00023316"/>
    </source>
</evidence>
<evidence type="ECO:0000256" key="1">
    <source>
        <dbReference type="ARBA" id="ARBA00001561"/>
    </source>
</evidence>
<evidence type="ECO:0000313" key="6">
    <source>
        <dbReference type="EMBL" id="AUM13572.1"/>
    </source>
</evidence>
<proteinExistence type="predicted"/>
<dbReference type="GO" id="GO:0009254">
    <property type="term" value="P:peptidoglycan turnover"/>
    <property type="evidence" value="ECO:0007669"/>
    <property type="project" value="TreeGrafter"/>
</dbReference>
<name>A0A2K9LMQ3_9GAMM</name>
<dbReference type="OrthoDB" id="9794842at2"/>
<evidence type="ECO:0000256" key="2">
    <source>
        <dbReference type="ARBA" id="ARBA00011901"/>
    </source>
</evidence>
<dbReference type="InterPro" id="IPR003646">
    <property type="entry name" value="SH3-like_bac-type"/>
</dbReference>
<protein>
    <recommendedName>
        <fullName evidence="2">N-acetylmuramoyl-L-alanine amidase</fullName>
        <ecNumber evidence="2">3.5.1.28</ecNumber>
    </recommendedName>
</protein>
<dbReference type="CDD" id="cd06583">
    <property type="entry name" value="PGRP"/>
    <property type="match status" value="1"/>
</dbReference>
<gene>
    <name evidence="6" type="ORF">Kalk_14580</name>
</gene>
<dbReference type="EMBL" id="CP022684">
    <property type="protein sequence ID" value="AUM13572.1"/>
    <property type="molecule type" value="Genomic_DNA"/>
</dbReference>
<keyword evidence="7" id="KW-1185">Reference proteome</keyword>
<dbReference type="Proteomes" id="UP000235116">
    <property type="component" value="Chromosome"/>
</dbReference>
<dbReference type="InterPro" id="IPR051206">
    <property type="entry name" value="NAMLAA_amidase_2"/>
</dbReference>
<reference evidence="7" key="1">
    <citation type="submission" date="2017-08" db="EMBL/GenBank/DDBJ databases">
        <title>Direct submision.</title>
        <authorList>
            <person name="Kim S.-J."/>
            <person name="Rhee S.-K."/>
        </authorList>
    </citation>
    <scope>NUCLEOTIDE SEQUENCE [LARGE SCALE GENOMIC DNA]</scope>
    <source>
        <strain evidence="7">GI5</strain>
    </source>
</reference>
<dbReference type="SMART" id="SM00644">
    <property type="entry name" value="Ami_2"/>
    <property type="match status" value="1"/>
</dbReference>
<dbReference type="Gene3D" id="2.30.30.40">
    <property type="entry name" value="SH3 Domains"/>
    <property type="match status" value="1"/>
</dbReference>
<dbReference type="RefSeq" id="WP_101894947.1">
    <property type="nucleotide sequence ID" value="NZ_CP022684.1"/>
</dbReference>
<dbReference type="Pfam" id="PF01510">
    <property type="entry name" value="Amidase_2"/>
    <property type="match status" value="1"/>
</dbReference>
<sequence>MTFSIDDQGLLHGDRVEQRLISGKNSGNFEPGQLDMIVMHYTAGTTLEGAVSHLAKPHVQASAHLVVGRDGSIVQMVPFTKKAWHAGRSEYANRQGINQYSIGIEMVNAGPLQKSGDGFVSQYGGRFEENDVIQAVHRNESGARYWHTYTEAQIMCAFELCGALVNTYNMKYIVGHEEIAPQRKSDPGPAFPLETLRDQLLLSRSDNAPLAPDLNLAPAATKQARVSASKLNIRELPSLNAKAIRDPLPNGTRVTILKQENGWAKVRVEQEGWVKQDFLES</sequence>
<dbReference type="SUPFAM" id="SSF55846">
    <property type="entry name" value="N-acetylmuramoyl-L-alanine amidase-like"/>
    <property type="match status" value="1"/>
</dbReference>
<dbReference type="PANTHER" id="PTHR30417:SF1">
    <property type="entry name" value="N-ACETYLMURAMOYL-L-ALANINE AMIDASE AMID"/>
    <property type="match status" value="1"/>
</dbReference>
<organism evidence="6 7">
    <name type="scientific">Ketobacter alkanivorans</name>
    <dbReference type="NCBI Taxonomy" id="1917421"/>
    <lineage>
        <taxon>Bacteria</taxon>
        <taxon>Pseudomonadati</taxon>
        <taxon>Pseudomonadota</taxon>
        <taxon>Gammaproteobacteria</taxon>
        <taxon>Pseudomonadales</taxon>
        <taxon>Ketobacteraceae</taxon>
        <taxon>Ketobacter</taxon>
    </lineage>
</organism>
<dbReference type="InterPro" id="IPR036505">
    <property type="entry name" value="Amidase/PGRP_sf"/>
</dbReference>
<keyword evidence="4" id="KW-0961">Cell wall biogenesis/degradation</keyword>
<dbReference type="KEGG" id="kak:Kalk_14580"/>
<evidence type="ECO:0000313" key="7">
    <source>
        <dbReference type="Proteomes" id="UP000235116"/>
    </source>
</evidence>
<feature type="domain" description="SH3b" evidence="5">
    <location>
        <begin position="221"/>
        <end position="281"/>
    </location>
</feature>
<keyword evidence="3" id="KW-0378">Hydrolase</keyword>
<dbReference type="Gene3D" id="3.40.80.10">
    <property type="entry name" value="Peptidoglycan recognition protein-like"/>
    <property type="match status" value="1"/>
</dbReference>